<dbReference type="Gene3D" id="3.40.50.10320">
    <property type="entry name" value="LmbE-like"/>
    <property type="match status" value="1"/>
</dbReference>
<proteinExistence type="predicted"/>
<keyword evidence="2" id="KW-1185">Reference proteome</keyword>
<reference evidence="1 2" key="1">
    <citation type="submission" date="2019-03" db="EMBL/GenBank/DDBJ databases">
        <title>Genomics of glacier-inhabiting Cryobacterium strains.</title>
        <authorList>
            <person name="Liu Q."/>
            <person name="Xin Y.-H."/>
        </authorList>
    </citation>
    <scope>NUCLEOTIDE SEQUENCE [LARGE SCALE GENOMIC DNA]</scope>
    <source>
        <strain evidence="1 2">Sr47</strain>
    </source>
</reference>
<dbReference type="RefSeq" id="WP_134487031.1">
    <property type="nucleotide sequence ID" value="NZ_SOEZ01000007.1"/>
</dbReference>
<comment type="caution">
    <text evidence="1">The sequence shown here is derived from an EMBL/GenBank/DDBJ whole genome shotgun (WGS) entry which is preliminary data.</text>
</comment>
<dbReference type="SUPFAM" id="SSF102588">
    <property type="entry name" value="LmbE-like"/>
    <property type="match status" value="1"/>
</dbReference>
<dbReference type="Proteomes" id="UP000297866">
    <property type="component" value="Unassembled WGS sequence"/>
</dbReference>
<dbReference type="OrthoDB" id="7253851at2"/>
<accession>A0A4R8UHP3</accession>
<protein>
    <submittedName>
        <fullName evidence="1">Uncharacterized protein</fullName>
    </submittedName>
</protein>
<dbReference type="EMBL" id="SOEZ01000007">
    <property type="protein sequence ID" value="TFB56363.1"/>
    <property type="molecule type" value="Genomic_DNA"/>
</dbReference>
<evidence type="ECO:0000313" key="1">
    <source>
        <dbReference type="EMBL" id="TFB56363.1"/>
    </source>
</evidence>
<dbReference type="InterPro" id="IPR024078">
    <property type="entry name" value="LmbE-like_dom_sf"/>
</dbReference>
<name>A0A4R8UHP3_9MICO</name>
<dbReference type="AlphaFoldDB" id="A0A4R8UHP3"/>
<gene>
    <name evidence="1" type="ORF">E3O23_01115</name>
</gene>
<organism evidence="1 2">
    <name type="scientific">Cryobacterium tagatosivorans</name>
    <dbReference type="NCBI Taxonomy" id="1259199"/>
    <lineage>
        <taxon>Bacteria</taxon>
        <taxon>Bacillati</taxon>
        <taxon>Actinomycetota</taxon>
        <taxon>Actinomycetes</taxon>
        <taxon>Micrococcales</taxon>
        <taxon>Microbacteriaceae</taxon>
        <taxon>Cryobacterium</taxon>
    </lineage>
</organism>
<sequence>MRILAIGTDPVDLLVASGGTLLLYTQAGHEVSAVIVTDAPVPQSDIERAKAAFASLSVSYLNPVLVDTVADLRASRDVLMDVIREVGPEVIIGPSSNSIREPERALSRLVFGAAYCACVPNYPSPRGVEAATVRAVILHTDPTLGFHSGTPEYVDIVPVWDAKREAIELFDNAADHIVRAESLAGARGVQVQRELAEAFGTEPAWGRLRPYRVLP</sequence>
<evidence type="ECO:0000313" key="2">
    <source>
        <dbReference type="Proteomes" id="UP000297866"/>
    </source>
</evidence>